<evidence type="ECO:0000256" key="1">
    <source>
        <dbReference type="ARBA" id="ARBA00002901"/>
    </source>
</evidence>
<dbReference type="PANTHER" id="PTHR10192:SF5">
    <property type="entry name" value="GEPHYRIN"/>
    <property type="match status" value="1"/>
</dbReference>
<dbReference type="SUPFAM" id="SSF53218">
    <property type="entry name" value="Molybdenum cofactor biosynthesis proteins"/>
    <property type="match status" value="1"/>
</dbReference>
<keyword evidence="6" id="KW-0808">Transferase</keyword>
<keyword evidence="4 6" id="KW-0501">Molybdenum cofactor biosynthesis</keyword>
<feature type="domain" description="MoaB/Mog" evidence="7">
    <location>
        <begin position="188"/>
        <end position="326"/>
    </location>
</feature>
<dbReference type="InterPro" id="IPR005111">
    <property type="entry name" value="MoeA_C_domain_IV"/>
</dbReference>
<evidence type="ECO:0000256" key="4">
    <source>
        <dbReference type="ARBA" id="ARBA00023150"/>
    </source>
</evidence>
<evidence type="ECO:0000256" key="3">
    <source>
        <dbReference type="ARBA" id="ARBA00010763"/>
    </source>
</evidence>
<dbReference type="GO" id="GO:0061599">
    <property type="term" value="F:molybdopterin molybdotransferase activity"/>
    <property type="evidence" value="ECO:0007669"/>
    <property type="project" value="UniProtKB-UniRule"/>
</dbReference>
<dbReference type="PANTHER" id="PTHR10192">
    <property type="entry name" value="MOLYBDOPTERIN BIOSYNTHESIS PROTEIN"/>
    <property type="match status" value="1"/>
</dbReference>
<comment type="cofactor">
    <cofactor evidence="6">
        <name>Mg(2+)</name>
        <dbReference type="ChEBI" id="CHEBI:18420"/>
    </cofactor>
</comment>
<dbReference type="InterPro" id="IPR036425">
    <property type="entry name" value="MoaB/Mog-like_dom_sf"/>
</dbReference>
<dbReference type="InterPro" id="IPR036688">
    <property type="entry name" value="MoeA_C_domain_IV_sf"/>
</dbReference>
<gene>
    <name evidence="8" type="ORF">X928_09500</name>
</gene>
<sequence length="411" mass="44733">MSEFLDLNTPEMFWEIVDKNLNRGSLPSETINFKESNGRILAEDLFSPIDLPPFSRSTVDGFAVKAEDTFGASESMPIYLNVKGEVFMGQETKVRVEAGEAVKIPTGGMLPEGSDAVVMVEYVDYVGEKMIEINRSVGVGENVVYKGEDISKGKALLNKYHRIRPQDVGALAGLGITDVVVYKKPKVAVIATGDELISPESVPGVGEIRDINSYTIGTTLEEVGAEIRYVGIIPDKFDFLRENIKNNLDCDLILISGGSSVGAKDMTVEVLNSLGKPGVLSQGITIKPGKPTIFAVVEGTSILGLPGHPSSSFIITQVIVKPLVEKIIGIREKSIKCNIKAKLSRNLDSDKGREEYIPVRLIETAEKNHIAEPIVGESAMISTFVYADGYIKIDANKEGLNKEETVDVYLY</sequence>
<comment type="catalytic activity">
    <reaction evidence="5">
        <text>adenylyl-molybdopterin + molybdate = Mo-molybdopterin + AMP + H(+)</text>
        <dbReference type="Rhea" id="RHEA:35047"/>
        <dbReference type="ChEBI" id="CHEBI:15378"/>
        <dbReference type="ChEBI" id="CHEBI:36264"/>
        <dbReference type="ChEBI" id="CHEBI:62727"/>
        <dbReference type="ChEBI" id="CHEBI:71302"/>
        <dbReference type="ChEBI" id="CHEBI:456215"/>
        <dbReference type="EC" id="2.10.1.1"/>
    </reaction>
</comment>
<dbReference type="InterPro" id="IPR005110">
    <property type="entry name" value="MoeA_linker/N"/>
</dbReference>
<protein>
    <recommendedName>
        <fullName evidence="6">Molybdopterin molybdenumtransferase</fullName>
        <ecNumber evidence="6">2.10.1.1</ecNumber>
    </recommendedName>
</protein>
<keyword evidence="6" id="KW-0479">Metal-binding</keyword>
<reference evidence="8 9" key="1">
    <citation type="submission" date="2013-12" db="EMBL/GenBank/DDBJ databases">
        <title>Comparative genomics of Petrotoga isolates.</title>
        <authorList>
            <person name="Nesbo C.L."/>
            <person name="Charchuk R."/>
            <person name="Chow K."/>
        </authorList>
    </citation>
    <scope>NUCLEOTIDE SEQUENCE [LARGE SCALE GENOMIC DNA]</scope>
    <source>
        <strain evidence="8 9">DSM 10691</strain>
    </source>
</reference>
<dbReference type="EMBL" id="AZRM01000063">
    <property type="protein sequence ID" value="PNR97474.1"/>
    <property type="molecule type" value="Genomic_DNA"/>
</dbReference>
<dbReference type="Gene3D" id="3.40.980.10">
    <property type="entry name" value="MoaB/Mog-like domain"/>
    <property type="match status" value="1"/>
</dbReference>
<dbReference type="Gene3D" id="3.90.105.10">
    <property type="entry name" value="Molybdopterin biosynthesis moea protein, domain 2"/>
    <property type="match status" value="1"/>
</dbReference>
<dbReference type="RefSeq" id="WP_103079457.1">
    <property type="nucleotide sequence ID" value="NZ_AZRM01000063.1"/>
</dbReference>
<dbReference type="InterPro" id="IPR008284">
    <property type="entry name" value="MoCF_biosynth_CS"/>
</dbReference>
<dbReference type="PROSITE" id="PS01079">
    <property type="entry name" value="MOCF_BIOSYNTHESIS_2"/>
    <property type="match status" value="1"/>
</dbReference>
<dbReference type="Pfam" id="PF03454">
    <property type="entry name" value="MoeA_C"/>
    <property type="match status" value="1"/>
</dbReference>
<keyword evidence="6" id="KW-0500">Molybdenum</keyword>
<evidence type="ECO:0000256" key="2">
    <source>
        <dbReference type="ARBA" id="ARBA00005046"/>
    </source>
</evidence>
<evidence type="ECO:0000259" key="7">
    <source>
        <dbReference type="SMART" id="SM00852"/>
    </source>
</evidence>
<evidence type="ECO:0000256" key="6">
    <source>
        <dbReference type="RuleBase" id="RU365090"/>
    </source>
</evidence>
<comment type="similarity">
    <text evidence="3 6">Belongs to the MoeA family.</text>
</comment>
<dbReference type="EC" id="2.10.1.1" evidence="6"/>
<dbReference type="SMART" id="SM00852">
    <property type="entry name" value="MoCF_biosynth"/>
    <property type="match status" value="1"/>
</dbReference>
<dbReference type="GO" id="GO:0006777">
    <property type="term" value="P:Mo-molybdopterin cofactor biosynthetic process"/>
    <property type="evidence" value="ECO:0007669"/>
    <property type="project" value="UniProtKB-UniRule"/>
</dbReference>
<dbReference type="Gene3D" id="2.40.340.10">
    <property type="entry name" value="MoeA, C-terminal, domain IV"/>
    <property type="match status" value="1"/>
</dbReference>
<name>A0A2K1P3X1_9BACT</name>
<comment type="pathway">
    <text evidence="2 6">Cofactor biosynthesis; molybdopterin biosynthesis.</text>
</comment>
<dbReference type="Proteomes" id="UP000236199">
    <property type="component" value="Unassembled WGS sequence"/>
</dbReference>
<dbReference type="UniPathway" id="UPA00344"/>
<evidence type="ECO:0000256" key="5">
    <source>
        <dbReference type="ARBA" id="ARBA00047317"/>
    </source>
</evidence>
<keyword evidence="6" id="KW-0460">Magnesium</keyword>
<dbReference type="CDD" id="cd00887">
    <property type="entry name" value="MoeA"/>
    <property type="match status" value="1"/>
</dbReference>
<dbReference type="GO" id="GO:0005829">
    <property type="term" value="C:cytosol"/>
    <property type="evidence" value="ECO:0007669"/>
    <property type="project" value="TreeGrafter"/>
</dbReference>
<dbReference type="OrthoDB" id="9804758at2"/>
<dbReference type="Pfam" id="PF03453">
    <property type="entry name" value="MoeA_N"/>
    <property type="match status" value="1"/>
</dbReference>
<dbReference type="AlphaFoldDB" id="A0A2K1P3X1"/>
<dbReference type="SUPFAM" id="SSF63882">
    <property type="entry name" value="MoeA N-terminal region -like"/>
    <property type="match status" value="1"/>
</dbReference>
<dbReference type="InterPro" id="IPR001453">
    <property type="entry name" value="MoaB/Mog_dom"/>
</dbReference>
<dbReference type="Gene3D" id="2.170.190.11">
    <property type="entry name" value="Molybdopterin biosynthesis moea protein, domain 3"/>
    <property type="match status" value="1"/>
</dbReference>
<evidence type="ECO:0000313" key="8">
    <source>
        <dbReference type="EMBL" id="PNR97474.1"/>
    </source>
</evidence>
<dbReference type="NCBIfam" id="NF045515">
    <property type="entry name" value="Glp_gephyrin"/>
    <property type="match status" value="1"/>
</dbReference>
<keyword evidence="9" id="KW-1185">Reference proteome</keyword>
<dbReference type="GO" id="GO:0046872">
    <property type="term" value="F:metal ion binding"/>
    <property type="evidence" value="ECO:0007669"/>
    <property type="project" value="UniProtKB-UniRule"/>
</dbReference>
<proteinExistence type="inferred from homology"/>
<dbReference type="NCBIfam" id="TIGR00177">
    <property type="entry name" value="molyb_syn"/>
    <property type="match status" value="1"/>
</dbReference>
<comment type="caution">
    <text evidence="8">The sequence shown here is derived from an EMBL/GenBank/DDBJ whole genome shotgun (WGS) entry which is preliminary data.</text>
</comment>
<evidence type="ECO:0000313" key="9">
    <source>
        <dbReference type="Proteomes" id="UP000236199"/>
    </source>
</evidence>
<dbReference type="SUPFAM" id="SSF63867">
    <property type="entry name" value="MoeA C-terminal domain-like"/>
    <property type="match status" value="1"/>
</dbReference>
<dbReference type="InterPro" id="IPR036135">
    <property type="entry name" value="MoeA_linker/N_sf"/>
</dbReference>
<dbReference type="InterPro" id="IPR038987">
    <property type="entry name" value="MoeA-like"/>
</dbReference>
<organism evidence="8 9">
    <name type="scientific">Petrotoga miotherma DSM 10691</name>
    <dbReference type="NCBI Taxonomy" id="1434326"/>
    <lineage>
        <taxon>Bacteria</taxon>
        <taxon>Thermotogati</taxon>
        <taxon>Thermotogota</taxon>
        <taxon>Thermotogae</taxon>
        <taxon>Petrotogales</taxon>
        <taxon>Petrotogaceae</taxon>
        <taxon>Petrotoga</taxon>
    </lineage>
</organism>
<accession>A0A2K1P3X1</accession>
<comment type="function">
    <text evidence="1 6">Catalyzes the insertion of molybdate into adenylated molybdopterin with the concomitant release of AMP.</text>
</comment>
<dbReference type="Pfam" id="PF00994">
    <property type="entry name" value="MoCF_biosynth"/>
    <property type="match status" value="1"/>
</dbReference>